<keyword evidence="3" id="KW-0548">Nucleotidyltransferase</keyword>
<dbReference type="EC" id="2.7.7.7" evidence="1"/>
<dbReference type="InterPro" id="IPR004013">
    <property type="entry name" value="PHP_dom"/>
</dbReference>
<feature type="domain" description="Polymerase/histidinol phosphatase N-terminal" evidence="7">
    <location>
        <begin position="4"/>
        <end position="71"/>
    </location>
</feature>
<dbReference type="PANTHER" id="PTHR32294">
    <property type="entry name" value="DNA POLYMERASE III SUBUNIT ALPHA"/>
    <property type="match status" value="1"/>
</dbReference>
<dbReference type="SMART" id="SM00481">
    <property type="entry name" value="POLIIIAc"/>
    <property type="match status" value="1"/>
</dbReference>
<keyword evidence="5" id="KW-0239">DNA-directed DNA polymerase</keyword>
<accession>K2FY02</accession>
<dbReference type="InterPro" id="IPR029460">
    <property type="entry name" value="DNAPol_HHH"/>
</dbReference>
<evidence type="ECO:0000256" key="6">
    <source>
        <dbReference type="ARBA" id="ARBA00049244"/>
    </source>
</evidence>
<dbReference type="Pfam" id="PF07733">
    <property type="entry name" value="DNA_pol3_alpha"/>
    <property type="match status" value="1"/>
</dbReference>
<name>K2FY02_9BACT</name>
<evidence type="ECO:0000313" key="8">
    <source>
        <dbReference type="EMBL" id="EKE26782.1"/>
    </source>
</evidence>
<evidence type="ECO:0000259" key="7">
    <source>
        <dbReference type="SMART" id="SM00481"/>
    </source>
</evidence>
<dbReference type="Pfam" id="PF17657">
    <property type="entry name" value="DNA_pol3_finger"/>
    <property type="match status" value="1"/>
</dbReference>
<evidence type="ECO:0000256" key="5">
    <source>
        <dbReference type="ARBA" id="ARBA00022932"/>
    </source>
</evidence>
<evidence type="ECO:0000256" key="3">
    <source>
        <dbReference type="ARBA" id="ARBA00022695"/>
    </source>
</evidence>
<reference evidence="8" key="1">
    <citation type="journal article" date="2012" name="Science">
        <title>Fermentation, hydrogen, and sulfur metabolism in multiple uncultivated bacterial phyla.</title>
        <authorList>
            <person name="Wrighton K.C."/>
            <person name="Thomas B.C."/>
            <person name="Sharon I."/>
            <person name="Miller C.S."/>
            <person name="Castelle C.J."/>
            <person name="VerBerkmoes N.C."/>
            <person name="Wilkins M.J."/>
            <person name="Hettich R.L."/>
            <person name="Lipton M.S."/>
            <person name="Williams K.H."/>
            <person name="Long P.E."/>
            <person name="Banfield J.F."/>
        </authorList>
    </citation>
    <scope>NUCLEOTIDE SEQUENCE [LARGE SCALE GENOMIC DNA]</scope>
</reference>
<dbReference type="GO" id="GO:0003887">
    <property type="term" value="F:DNA-directed DNA polymerase activity"/>
    <property type="evidence" value="ECO:0007669"/>
    <property type="project" value="UniProtKB-KW"/>
</dbReference>
<dbReference type="InterPro" id="IPR011708">
    <property type="entry name" value="DNA_pol3_alpha_NTPase_dom"/>
</dbReference>
<dbReference type="InterPro" id="IPR003141">
    <property type="entry name" value="Pol/His_phosphatase_N"/>
</dbReference>
<dbReference type="InterPro" id="IPR041931">
    <property type="entry name" value="DNA_pol3_alpha_thumb_dom"/>
</dbReference>
<keyword evidence="2" id="KW-0808">Transferase</keyword>
<sequence>MSFVHLHVHTNFSILEWLWKPKEFVKKAKELWFEGLAITDSWNLYWYFEFYKYCKENWINPILWLETSISKKWIWNKDKDNEYYEVVLLAKNVEWFRNLVELTTVSYLEWFYYKPRIDFDLLQKYSKNLICLSWSFLWEIAQHVITWKSEEYIIERIEYYKWLFNWDDFYLEIQEHPDRPSQWKVNDYLINLSKKYWFKIVATNDVHYISEGDGEAQDLLFSIWDWRPFDDPDRPTLIEWNYSLRPAREMEELFSYFPQALSNTLEINSKVNIEISYGQTLIPVSELWENEKRIHKLYKEFSKSDKNIKDLWEEEWCLRYLCMVWLNKRYDYWFDDELIFELIKKKDIPNPEKKLSEMSAWELHELARSYFTDKKNDFLKTLTSEQQNIIDRLEYELVVVDLMGFNGYFIIVADFINWAKNNDIPVWPWRWSAAGALLAYLSWITDIDPLKYSLLFERFLNPARVSMPDIDVDFSDEWRWRVLEYVRNKYWKDHVAQICTFWTMAARAAVKDIWRALWLPFSEMNEIAKLIPSKPWIKIKDALEESVEFKQLYNSSDKYKKIIDNAMRLEGSVRQLWVHACAVIIAPEKMTNFCSLQHPPKDNEVTVTQLSQYPLEDLWLLKMDFLWLRNLTIIHRCLSIIRKNHDKDIDLLKIDYEDKKVFKIFAEWDTTWVFQFESNWMRKYLKELKPNAFEDIIVMVSLYRPGPLLYIPTYIARKHWREKVKYPHASLETILKPTQWIAVYQEQIMQLVQAFAGFSLGEADILRRAIGKKKVDLLMEQKQKFIDAAIKEWHPKELAVYIFEDIIEPFAGYWFNKSHAACYSMIAYQTAYLKAYYPTEFMTALMVSDEEDMERITLEINECKTKKINILAPDINESMKHFTYIDNKNIRFGLKAIKWLWEWPIDTIRWVREDSWKFISVIDLINRTWWDVINKKSLEALILSWALDNFWERASLMASITKITAYLKENQKKQETNQIWLFDMWTSHENLKFHLEKAIPMTFEEKIKWERDMIWYSVTWHWLDWLKKYLIQKSIGLENVYAFKKKMSEKVVELKEFSVDEWWENFNTTTSVSDWQKSEEIVDQSIEEAAKPKEKKIRQKDIKVRFFWLVTFIRKIQTKSWKMMLIASCDSTTFKFNVLIFPRDYEKFANVIHEYKVLLVDWNLQFNEEMEEIAVIPNNIRSTTIWFLREQAIDLWVFDENDKINYLADEEEILLNAWNEEKTEKKNDKDSNSKPDIKKWNDDKDLEIKVHTIKVPTSAKKEDLMDLKEFLLTQAEWIIKVFLDIKWQIIDTKIMIERIESLEDWTSKKWDY</sequence>
<dbReference type="Pfam" id="PF14579">
    <property type="entry name" value="HHH_6"/>
    <property type="match status" value="1"/>
</dbReference>
<protein>
    <recommendedName>
        <fullName evidence="1">DNA-directed DNA polymerase</fullName>
        <ecNumber evidence="1">2.7.7.7</ecNumber>
    </recommendedName>
</protein>
<evidence type="ECO:0000256" key="2">
    <source>
        <dbReference type="ARBA" id="ARBA00022679"/>
    </source>
</evidence>
<keyword evidence="4" id="KW-0235">DNA replication</keyword>
<dbReference type="Gene3D" id="3.20.20.140">
    <property type="entry name" value="Metal-dependent hydrolases"/>
    <property type="match status" value="1"/>
</dbReference>
<dbReference type="NCBIfam" id="TIGR00594">
    <property type="entry name" value="polc"/>
    <property type="match status" value="1"/>
</dbReference>
<evidence type="ECO:0000256" key="4">
    <source>
        <dbReference type="ARBA" id="ARBA00022705"/>
    </source>
</evidence>
<dbReference type="InterPro" id="IPR004805">
    <property type="entry name" value="DnaE2/DnaE/PolC"/>
</dbReference>
<dbReference type="Pfam" id="PF02811">
    <property type="entry name" value="PHP"/>
    <property type="match status" value="1"/>
</dbReference>
<dbReference type="Gene3D" id="1.10.150.870">
    <property type="match status" value="1"/>
</dbReference>
<dbReference type="InterPro" id="IPR040982">
    <property type="entry name" value="DNA_pol3_finger"/>
</dbReference>
<dbReference type="SUPFAM" id="SSF89550">
    <property type="entry name" value="PHP domain-like"/>
    <property type="match status" value="1"/>
</dbReference>
<evidence type="ECO:0000256" key="1">
    <source>
        <dbReference type="ARBA" id="ARBA00012417"/>
    </source>
</evidence>
<dbReference type="GO" id="GO:0006260">
    <property type="term" value="P:DNA replication"/>
    <property type="evidence" value="ECO:0007669"/>
    <property type="project" value="UniProtKB-KW"/>
</dbReference>
<gene>
    <name evidence="8" type="ORF">ACD_4C00144G0008</name>
</gene>
<dbReference type="GO" id="GO:0008408">
    <property type="term" value="F:3'-5' exonuclease activity"/>
    <property type="evidence" value="ECO:0007669"/>
    <property type="project" value="InterPro"/>
</dbReference>
<dbReference type="InterPro" id="IPR016195">
    <property type="entry name" value="Pol/histidinol_Pase-like"/>
</dbReference>
<dbReference type="EMBL" id="AMFJ01000660">
    <property type="protein sequence ID" value="EKE26782.1"/>
    <property type="molecule type" value="Genomic_DNA"/>
</dbReference>
<dbReference type="PANTHER" id="PTHR32294:SF0">
    <property type="entry name" value="DNA POLYMERASE III SUBUNIT ALPHA"/>
    <property type="match status" value="1"/>
</dbReference>
<dbReference type="CDD" id="cd04485">
    <property type="entry name" value="DnaE_OBF"/>
    <property type="match status" value="1"/>
</dbReference>
<comment type="catalytic activity">
    <reaction evidence="6">
        <text>DNA(n) + a 2'-deoxyribonucleoside 5'-triphosphate = DNA(n+1) + diphosphate</text>
        <dbReference type="Rhea" id="RHEA:22508"/>
        <dbReference type="Rhea" id="RHEA-COMP:17339"/>
        <dbReference type="Rhea" id="RHEA-COMP:17340"/>
        <dbReference type="ChEBI" id="CHEBI:33019"/>
        <dbReference type="ChEBI" id="CHEBI:61560"/>
        <dbReference type="ChEBI" id="CHEBI:173112"/>
        <dbReference type="EC" id="2.7.7.7"/>
    </reaction>
</comment>
<dbReference type="Gene3D" id="1.10.10.1600">
    <property type="entry name" value="Bacterial DNA polymerase III alpha subunit, thumb domain"/>
    <property type="match status" value="1"/>
</dbReference>
<proteinExistence type="predicted"/>
<organism evidence="8">
    <name type="scientific">uncultured bacterium</name>
    <name type="common">gcode 4</name>
    <dbReference type="NCBI Taxonomy" id="1234023"/>
    <lineage>
        <taxon>Bacteria</taxon>
        <taxon>environmental samples</taxon>
    </lineage>
</organism>
<comment type="caution">
    <text evidence="8">The sequence shown here is derived from an EMBL/GenBank/DDBJ whole genome shotgun (WGS) entry which is preliminary data.</text>
</comment>